<keyword evidence="3" id="KW-0472">Membrane</keyword>
<dbReference type="Pfam" id="PF13839">
    <property type="entry name" value="PC-Esterase"/>
    <property type="match status" value="1"/>
</dbReference>
<reference evidence="7" key="1">
    <citation type="journal article" date="2017" name="Nature">
        <title>The genome of Chenopodium quinoa.</title>
        <authorList>
            <person name="Jarvis D.E."/>
            <person name="Ho Y.S."/>
            <person name="Lightfoot D.J."/>
            <person name="Schmoeckel S.M."/>
            <person name="Li B."/>
            <person name="Borm T.J.A."/>
            <person name="Ohyanagi H."/>
            <person name="Mineta K."/>
            <person name="Michell C.T."/>
            <person name="Saber N."/>
            <person name="Kharbatia N.M."/>
            <person name="Rupper R.R."/>
            <person name="Sharp A.R."/>
            <person name="Dally N."/>
            <person name="Boughton B.A."/>
            <person name="Woo Y.H."/>
            <person name="Gao G."/>
            <person name="Schijlen E.G.W.M."/>
            <person name="Guo X."/>
            <person name="Momin A.A."/>
            <person name="Negrao S."/>
            <person name="Al-Babili S."/>
            <person name="Gehring C."/>
            <person name="Roessner U."/>
            <person name="Jung C."/>
            <person name="Murphy K."/>
            <person name="Arold S.T."/>
            <person name="Gojobori T."/>
            <person name="van der Linden C.G."/>
            <person name="van Loo E.N."/>
            <person name="Jellen E.N."/>
            <person name="Maughan P.J."/>
            <person name="Tester M."/>
        </authorList>
    </citation>
    <scope>NUCLEOTIDE SEQUENCE [LARGE SCALE GENOMIC DNA]</scope>
    <source>
        <strain evidence="7">cv. PI 614886</strain>
    </source>
</reference>
<protein>
    <recommendedName>
        <fullName evidence="9">DUF4216 domain-containing protein</fullName>
    </recommendedName>
</protein>
<dbReference type="InterPro" id="IPR025312">
    <property type="entry name" value="DUF4216"/>
</dbReference>
<feature type="domain" description="DUF4216" evidence="5">
    <location>
        <begin position="139"/>
        <end position="202"/>
    </location>
</feature>
<evidence type="ECO:0000313" key="7">
    <source>
        <dbReference type="EnsemblPlants" id="AUR62031852-RA:cds"/>
    </source>
</evidence>
<comment type="similarity">
    <text evidence="1">Belongs to the PC-esterase family. TBL subfamily.</text>
</comment>
<dbReference type="PANTHER" id="PTHR48258">
    <property type="entry name" value="DUF4218 DOMAIN-CONTAINING PROTEIN-RELATED"/>
    <property type="match status" value="1"/>
</dbReference>
<organism evidence="7 8">
    <name type="scientific">Chenopodium quinoa</name>
    <name type="common">Quinoa</name>
    <dbReference type="NCBI Taxonomy" id="63459"/>
    <lineage>
        <taxon>Eukaryota</taxon>
        <taxon>Viridiplantae</taxon>
        <taxon>Streptophyta</taxon>
        <taxon>Embryophyta</taxon>
        <taxon>Tracheophyta</taxon>
        <taxon>Spermatophyta</taxon>
        <taxon>Magnoliopsida</taxon>
        <taxon>eudicotyledons</taxon>
        <taxon>Gunneridae</taxon>
        <taxon>Pentapetalae</taxon>
        <taxon>Caryophyllales</taxon>
        <taxon>Chenopodiaceae</taxon>
        <taxon>Chenopodioideae</taxon>
        <taxon>Atripliceae</taxon>
        <taxon>Chenopodium</taxon>
    </lineage>
</organism>
<keyword evidence="8" id="KW-1185">Reference proteome</keyword>
<evidence type="ECO:0000256" key="1">
    <source>
        <dbReference type="ARBA" id="ARBA00007727"/>
    </source>
</evidence>
<dbReference type="Pfam" id="PF13952">
    <property type="entry name" value="DUF4216"/>
    <property type="match status" value="1"/>
</dbReference>
<sequence length="771" mass="87951">MYGIERNLHEMKQDVRTKARPEGSMAEGYQAKECVAFIARFLKRSSKATPEVNECGTSKSFFPKDHILWLSKGPSHVAKKHIGYSVNDYRFHTMKRDANYITQNNGVTLTATTHSFASSKDQNPVVENVNYYGSMTEIIEISYHGHFSVVLFRCQWFHSEKDDDELITVNMNKTVSKEEPFILANQAHQVFYVEDLNREGWHYAIQIPPGEMKRSRPKVSASKNQLTEYERQRLQKLKLNAERMEALGSASVANKILEEKTKVLFCPSAMQNCTPENENDDSTLECDGKNEVSKQVNKSSLFPKTMADVVEVNSRKKHAVDEVQIIHSLKVARVQDQCIQKKQQVISEKKGSKRAFCSPGSMSAYLEFRKKQKENNEAFVATDTLSENDEADALNANDDDVGNEYEGDQELEDEVLSQYGREGMQAMLPSFNCHDPETDSKGTPGCTQHSQIILFFVTLYLVVVGQAGHKPCVQKQNLKKLLTEKGIEVQQCNPRLSMEAGKLINATKKNYFSAYPIDALRWFHKPDTILEPQFRELLQYWHSKEAEVGWVGGFGGRGWVKGGVQIQPFGFDGWDFIEDGNKLYKDMDRLVAYEKGLKTWTRWVDLHLSSSDIRVFFQGVSPDHMNALNWTAPNARTCIGVKRPLLGATNNGVVEEHPADRIVEKVIKKMEKPVELLRVTPLSQLRRDGHPGVYGIRRHRLPDCSHWCLPGVPDTWNHLLYASLYFFHFLIYVVAAGIKPALLFIGSRPGHPRDKREYLPLYYNDIVVRKQ</sequence>
<dbReference type="InterPro" id="IPR026057">
    <property type="entry name" value="TBL_C"/>
</dbReference>
<accession>A0A803MLP0</accession>
<evidence type="ECO:0000313" key="8">
    <source>
        <dbReference type="Proteomes" id="UP000596660"/>
    </source>
</evidence>
<feature type="compositionally biased region" description="Acidic residues" evidence="2">
    <location>
        <begin position="386"/>
        <end position="405"/>
    </location>
</feature>
<dbReference type="AlphaFoldDB" id="A0A803MLP0"/>
<dbReference type="Proteomes" id="UP000596660">
    <property type="component" value="Unplaced"/>
</dbReference>
<evidence type="ECO:0008006" key="9">
    <source>
        <dbReference type="Google" id="ProtNLM"/>
    </source>
</evidence>
<feature type="domain" description="DUF4218" evidence="6">
    <location>
        <begin position="1"/>
        <end position="45"/>
    </location>
</feature>
<evidence type="ECO:0000259" key="6">
    <source>
        <dbReference type="Pfam" id="PF13960"/>
    </source>
</evidence>
<proteinExistence type="inferred from homology"/>
<evidence type="ECO:0000256" key="3">
    <source>
        <dbReference type="SAM" id="Phobius"/>
    </source>
</evidence>
<evidence type="ECO:0000259" key="5">
    <source>
        <dbReference type="Pfam" id="PF13952"/>
    </source>
</evidence>
<reference evidence="7" key="2">
    <citation type="submission" date="2021-03" db="UniProtKB">
        <authorList>
            <consortium name="EnsemblPlants"/>
        </authorList>
    </citation>
    <scope>IDENTIFICATION</scope>
</reference>
<evidence type="ECO:0000256" key="2">
    <source>
        <dbReference type="SAM" id="MobiDB-lite"/>
    </source>
</evidence>
<dbReference type="GO" id="GO:0016740">
    <property type="term" value="F:transferase activity"/>
    <property type="evidence" value="ECO:0007669"/>
    <property type="project" value="InterPro"/>
</dbReference>
<keyword evidence="3" id="KW-0812">Transmembrane</keyword>
<feature type="region of interest" description="Disordered" evidence="2">
    <location>
        <begin position="382"/>
        <end position="405"/>
    </location>
</feature>
<feature type="transmembrane region" description="Helical" evidence="3">
    <location>
        <begin position="725"/>
        <end position="746"/>
    </location>
</feature>
<dbReference type="Pfam" id="PF13960">
    <property type="entry name" value="DUF4218"/>
    <property type="match status" value="1"/>
</dbReference>
<name>A0A803MLP0_CHEQI</name>
<dbReference type="PANTHER" id="PTHR48258:SF8">
    <property type="entry name" value="DUF4216 DOMAIN-CONTAINING PROTEIN"/>
    <property type="match status" value="1"/>
</dbReference>
<feature type="domain" description="Trichome birefringence-like C-terminal" evidence="4">
    <location>
        <begin position="572"/>
        <end position="722"/>
    </location>
</feature>
<dbReference type="EnsemblPlants" id="AUR62031852-RA">
    <property type="protein sequence ID" value="AUR62031852-RA:cds"/>
    <property type="gene ID" value="AUR62031852"/>
</dbReference>
<dbReference type="Gramene" id="AUR62031852-RA">
    <property type="protein sequence ID" value="AUR62031852-RA:cds"/>
    <property type="gene ID" value="AUR62031852"/>
</dbReference>
<dbReference type="InterPro" id="IPR025452">
    <property type="entry name" value="DUF4218"/>
</dbReference>
<keyword evidence="3" id="KW-1133">Transmembrane helix</keyword>
<evidence type="ECO:0000259" key="4">
    <source>
        <dbReference type="Pfam" id="PF13839"/>
    </source>
</evidence>